<dbReference type="RefSeq" id="XP_002734766.1">
    <property type="nucleotide sequence ID" value="XM_002734720.2"/>
</dbReference>
<dbReference type="Proteomes" id="UP000694865">
    <property type="component" value="Unplaced"/>
</dbReference>
<accession>A0ABM0GPZ6</accession>
<dbReference type="InterPro" id="IPR011989">
    <property type="entry name" value="ARM-like"/>
</dbReference>
<dbReference type="Pfam" id="PF19427">
    <property type="entry name" value="Insc_C"/>
    <property type="match status" value="1"/>
</dbReference>
<reference evidence="4" key="1">
    <citation type="submission" date="2025-08" db="UniProtKB">
        <authorList>
            <consortium name="RefSeq"/>
        </authorList>
    </citation>
    <scope>IDENTIFICATION</scope>
    <source>
        <tissue evidence="4">Testes</tissue>
    </source>
</reference>
<dbReference type="InterPro" id="IPR031938">
    <property type="entry name" value="INSC_LBD"/>
</dbReference>
<organism evidence="3 4">
    <name type="scientific">Saccoglossus kowalevskii</name>
    <name type="common">Acorn worm</name>
    <dbReference type="NCBI Taxonomy" id="10224"/>
    <lineage>
        <taxon>Eukaryota</taxon>
        <taxon>Metazoa</taxon>
        <taxon>Hemichordata</taxon>
        <taxon>Enteropneusta</taxon>
        <taxon>Harrimaniidae</taxon>
        <taxon>Saccoglossus</taxon>
    </lineage>
</organism>
<evidence type="ECO:0000259" key="2">
    <source>
        <dbReference type="Pfam" id="PF19427"/>
    </source>
</evidence>
<dbReference type="SMART" id="SM00185">
    <property type="entry name" value="ARM"/>
    <property type="match status" value="3"/>
</dbReference>
<dbReference type="PANTHER" id="PTHR21386">
    <property type="entry name" value="INSCUTEABLE"/>
    <property type="match status" value="1"/>
</dbReference>
<dbReference type="Pfam" id="PF16748">
    <property type="entry name" value="INSC_LBD"/>
    <property type="match status" value="1"/>
</dbReference>
<feature type="domain" description="Protein inscuteable homologue C-terminal" evidence="2">
    <location>
        <begin position="193"/>
        <end position="561"/>
    </location>
</feature>
<dbReference type="InterPro" id="IPR038205">
    <property type="entry name" value="INSC_LBD_sf"/>
</dbReference>
<dbReference type="GeneID" id="100370759"/>
<proteinExistence type="predicted"/>
<keyword evidence="3" id="KW-1185">Reference proteome</keyword>
<dbReference type="InterPro" id="IPR039921">
    <property type="entry name" value="Inscuteable"/>
</dbReference>
<feature type="domain" description="Protein inscuteable homologue LGN-binding" evidence="1">
    <location>
        <begin position="113"/>
        <end position="149"/>
    </location>
</feature>
<dbReference type="PANTHER" id="PTHR21386:SF0">
    <property type="entry name" value="PROTEIN INSCUTEABLE HOMOLOG"/>
    <property type="match status" value="1"/>
</dbReference>
<evidence type="ECO:0000259" key="1">
    <source>
        <dbReference type="Pfam" id="PF16748"/>
    </source>
</evidence>
<dbReference type="CDD" id="cd21966">
    <property type="entry name" value="INSC_LBD"/>
    <property type="match status" value="1"/>
</dbReference>
<name>A0ABM0GPZ6_SACKO</name>
<dbReference type="Gene3D" id="6.20.200.10">
    <property type="entry name" value="Inscuteable LGN-binding domain"/>
    <property type="match status" value="1"/>
</dbReference>
<evidence type="ECO:0000313" key="4">
    <source>
        <dbReference type="RefSeq" id="XP_002734766.1"/>
    </source>
</evidence>
<dbReference type="InterPro" id="IPR045789">
    <property type="entry name" value="Insc_C"/>
</dbReference>
<gene>
    <name evidence="4" type="primary">LOC100370759</name>
</gene>
<dbReference type="Gene3D" id="1.25.10.10">
    <property type="entry name" value="Leucine-rich Repeat Variant"/>
    <property type="match status" value="1"/>
</dbReference>
<dbReference type="SUPFAM" id="SSF48371">
    <property type="entry name" value="ARM repeat"/>
    <property type="match status" value="1"/>
</dbReference>
<dbReference type="InterPro" id="IPR000225">
    <property type="entry name" value="Armadillo"/>
</dbReference>
<sequence>MAHWTVLHYCPLDSVASWPIGQCYIIAHWTVLHHGPLDSVASWPIGQCYIIAHWTVLHHGPLDSVTSLPIGQCYITAHWTVLHHCPLDSVTSLPIFGQYVTSLSIFGQMRVSEVDSVQRWLEDLRGMTETECMCILQGKSISGAVKEGVKTKQIHSIKDKLQYLRHRASAINAKFANTYHFQTINGANPLAYPVASCLGNLEESFTKLVYMLESHLAKILFEWLDDDSSCCVKTAITVITNLAQENDEWSLLIAKEGGVSALFQLCRQDTFSFLRTDALRAVAILCCMVENIDELEKADGVECITDILCDVKTSEDVRTEAAGVIAQITSPDLDHYKHIIGFIENLEDLIKALTALTKDASNSDVFLVATAAIANVTFMDSMASEFLAQYNAASVLIQGCKRNKAPSLYAKDQVATILANMACIEQCRQEIATENGIGLLVQYLHEKPRPYVNSCISEDELAACERVHQKAAIALARMSREKVNADIIKNEKGVPRLVHLCTDHRARNSSDSVLVACLAALRKLYSMLGGTAFRPEDIKQLVKPRLLDSYLYCTSMEETFV</sequence>
<evidence type="ECO:0000313" key="3">
    <source>
        <dbReference type="Proteomes" id="UP000694865"/>
    </source>
</evidence>
<protein>
    <submittedName>
        <fullName evidence="4">Protein inscuteable homolog</fullName>
    </submittedName>
</protein>
<dbReference type="InterPro" id="IPR016024">
    <property type="entry name" value="ARM-type_fold"/>
</dbReference>